<dbReference type="OrthoDB" id="796754at2"/>
<gene>
    <name evidence="2" type="ORF">C7T94_05305</name>
</gene>
<comment type="caution">
    <text evidence="2">The sequence shown here is derived from an EMBL/GenBank/DDBJ whole genome shotgun (WGS) entry which is preliminary data.</text>
</comment>
<feature type="chain" id="PRO_5015774078" description="DUF4890 domain-containing protein" evidence="1">
    <location>
        <begin position="22"/>
        <end position="123"/>
    </location>
</feature>
<evidence type="ECO:0008006" key="4">
    <source>
        <dbReference type="Google" id="ProtNLM"/>
    </source>
</evidence>
<name>A0A2T3HP13_9SPHI</name>
<dbReference type="AlphaFoldDB" id="A0A2T3HP13"/>
<feature type="signal peptide" evidence="1">
    <location>
        <begin position="1"/>
        <end position="21"/>
    </location>
</feature>
<evidence type="ECO:0000313" key="3">
    <source>
        <dbReference type="Proteomes" id="UP000240912"/>
    </source>
</evidence>
<protein>
    <recommendedName>
        <fullName evidence="4">DUF4890 domain-containing protein</fullName>
    </recommendedName>
</protein>
<dbReference type="Proteomes" id="UP000240912">
    <property type="component" value="Unassembled WGS sequence"/>
</dbReference>
<organism evidence="2 3">
    <name type="scientific">Pedobacter yulinensis</name>
    <dbReference type="NCBI Taxonomy" id="2126353"/>
    <lineage>
        <taxon>Bacteria</taxon>
        <taxon>Pseudomonadati</taxon>
        <taxon>Bacteroidota</taxon>
        <taxon>Sphingobacteriia</taxon>
        <taxon>Sphingobacteriales</taxon>
        <taxon>Sphingobacteriaceae</taxon>
        <taxon>Pedobacter</taxon>
    </lineage>
</organism>
<dbReference type="RefSeq" id="WP_107214245.1">
    <property type="nucleotide sequence ID" value="NZ_KZ686268.1"/>
</dbReference>
<proteinExistence type="predicted"/>
<evidence type="ECO:0000313" key="2">
    <source>
        <dbReference type="EMBL" id="PST84147.1"/>
    </source>
</evidence>
<dbReference type="EMBL" id="PYLS01000004">
    <property type="protein sequence ID" value="PST84147.1"/>
    <property type="molecule type" value="Genomic_DNA"/>
</dbReference>
<keyword evidence="3" id="KW-1185">Reference proteome</keyword>
<evidence type="ECO:0000256" key="1">
    <source>
        <dbReference type="SAM" id="SignalP"/>
    </source>
</evidence>
<keyword evidence="1" id="KW-0732">Signal</keyword>
<accession>A0A2T3HP13</accession>
<reference evidence="2 3" key="1">
    <citation type="submission" date="2018-03" db="EMBL/GenBank/DDBJ databases">
        <authorList>
            <person name="Keele B.F."/>
        </authorList>
    </citation>
    <scope>NUCLEOTIDE SEQUENCE [LARGE SCALE GENOMIC DNA]</scope>
    <source>
        <strain evidence="2 3">YL28-9</strain>
    </source>
</reference>
<sequence length="123" mass="13954">MKTLVTLAACLLLAAATSVKAQGRLPDARKKELLSRYDDFKRKAGLTAGQSEKVDSVNLKFFKSVSALKTASGSKLQRYKRYKALESERDQDMKAVLNDAQYKEYKRFQSAMKDELKAQRNKQ</sequence>